<organism evidence="2 3">
    <name type="scientific">Blattamonas nauphoetae</name>
    <dbReference type="NCBI Taxonomy" id="2049346"/>
    <lineage>
        <taxon>Eukaryota</taxon>
        <taxon>Metamonada</taxon>
        <taxon>Preaxostyla</taxon>
        <taxon>Oxymonadida</taxon>
        <taxon>Blattamonas</taxon>
    </lineage>
</organism>
<keyword evidence="3" id="KW-1185">Reference proteome</keyword>
<sequence>MEQGQDTTMEVPRSVTPAIFQNPDVGSQTWNTINGNIPTIMFGAPLVANQAERAEDLKDTGRLLPHFEWEDEEVEELKTKMGQAPSDVKMYPDAISRRPWNREYLGNLNRSLYSLETESFHLFKLGTSALTNSTSTEDLARGIELMTLKSAELVKRVNDTRIEHILKIPVDGVGSAAKMESLTKQNERIDAAMVEAQKRRGQRRRTQRIDPLFFRDGPDRGHFQPQSPQHSRPSSQRSTYHQRQGQTHKFQPRRTQTPPRQTHQPFFRKGNQQY</sequence>
<protein>
    <submittedName>
        <fullName evidence="2">Uncharacterized protein</fullName>
    </submittedName>
</protein>
<feature type="region of interest" description="Disordered" evidence="1">
    <location>
        <begin position="196"/>
        <end position="274"/>
    </location>
</feature>
<evidence type="ECO:0000313" key="2">
    <source>
        <dbReference type="EMBL" id="KAK2944233.1"/>
    </source>
</evidence>
<dbReference type="EMBL" id="JARBJD010000308">
    <property type="protein sequence ID" value="KAK2944233.1"/>
    <property type="molecule type" value="Genomic_DNA"/>
</dbReference>
<evidence type="ECO:0000313" key="3">
    <source>
        <dbReference type="Proteomes" id="UP001281761"/>
    </source>
</evidence>
<dbReference type="Proteomes" id="UP001281761">
    <property type="component" value="Unassembled WGS sequence"/>
</dbReference>
<feature type="compositionally biased region" description="Low complexity" evidence="1">
    <location>
        <begin position="224"/>
        <end position="238"/>
    </location>
</feature>
<accession>A0ABQ9WY46</accession>
<proteinExistence type="predicted"/>
<comment type="caution">
    <text evidence="2">The sequence shown here is derived from an EMBL/GenBank/DDBJ whole genome shotgun (WGS) entry which is preliminary data.</text>
</comment>
<gene>
    <name evidence="2" type="ORF">BLNAU_20843</name>
</gene>
<evidence type="ECO:0000256" key="1">
    <source>
        <dbReference type="SAM" id="MobiDB-lite"/>
    </source>
</evidence>
<reference evidence="2 3" key="1">
    <citation type="journal article" date="2022" name="bioRxiv">
        <title>Genomics of Preaxostyla Flagellates Illuminates Evolutionary Transitions and the Path Towards Mitochondrial Loss.</title>
        <authorList>
            <person name="Novak L.V.F."/>
            <person name="Treitli S.C."/>
            <person name="Pyrih J."/>
            <person name="Halakuc P."/>
            <person name="Pipaliya S.V."/>
            <person name="Vacek V."/>
            <person name="Brzon O."/>
            <person name="Soukal P."/>
            <person name="Eme L."/>
            <person name="Dacks J.B."/>
            <person name="Karnkowska A."/>
            <person name="Elias M."/>
            <person name="Hampl V."/>
        </authorList>
    </citation>
    <scope>NUCLEOTIDE SEQUENCE [LARGE SCALE GENOMIC DNA]</scope>
    <source>
        <strain evidence="2">NAU3</strain>
        <tissue evidence="2">Gut</tissue>
    </source>
</reference>
<name>A0ABQ9WY46_9EUKA</name>
<feature type="compositionally biased region" description="Low complexity" evidence="1">
    <location>
        <begin position="253"/>
        <end position="262"/>
    </location>
</feature>
<feature type="compositionally biased region" description="Polar residues" evidence="1">
    <location>
        <begin position="239"/>
        <end position="249"/>
    </location>
</feature>